<dbReference type="Proteomes" id="UP000289708">
    <property type="component" value="Unassembled WGS sequence"/>
</dbReference>
<dbReference type="EMBL" id="RYFI01000003">
    <property type="protein sequence ID" value="RXF74801.1"/>
    <property type="molecule type" value="Genomic_DNA"/>
</dbReference>
<sequence length="344" mass="37786">MAKSVAFALAGLGGFNAHGAGFLAAAGQRLPDPGLVTATSGQILVLADWLEDRELKKTKALLFEGPSSDPFAQLRTLVFGHRGVFEPAYRQAVARGWTPLGAGETPAEFLADRLWPAQLYAPTRTEETFREAAESFNRSSIGVVFNAYDFRTGFGALYGNDAARALWPEASKVEDVAPSQDPRIRRPPPAKVGLRPIDAEAVKAALWLSLYGFDSLPRGQMDGAYHRSCIVSELYGFDRVFAVRPLAFGWNETDPPRNWFDVQDWQTEMWFSASYKAEIAGMSRINDLIAAGALIDPRFKPVELVEVAAPTPGGYFSYFVEQEQVFEDATEVANACFDRLGYPA</sequence>
<gene>
    <name evidence="2" type="ORF">EK403_05345</name>
</gene>
<evidence type="ECO:0000313" key="2">
    <source>
        <dbReference type="EMBL" id="RXF74801.1"/>
    </source>
</evidence>
<reference evidence="2 3" key="1">
    <citation type="submission" date="2018-12" db="EMBL/GenBank/DDBJ databases">
        <title>bacterium Hansschlegelia zhihuaiae S113.</title>
        <authorList>
            <person name="He J."/>
        </authorList>
    </citation>
    <scope>NUCLEOTIDE SEQUENCE [LARGE SCALE GENOMIC DNA]</scope>
    <source>
        <strain evidence="2 3">S 113</strain>
    </source>
</reference>
<proteinExistence type="predicted"/>
<organism evidence="2 3">
    <name type="scientific">Hansschlegelia zhihuaiae</name>
    <dbReference type="NCBI Taxonomy" id="405005"/>
    <lineage>
        <taxon>Bacteria</taxon>
        <taxon>Pseudomonadati</taxon>
        <taxon>Pseudomonadota</taxon>
        <taxon>Alphaproteobacteria</taxon>
        <taxon>Hyphomicrobiales</taxon>
        <taxon>Methylopilaceae</taxon>
        <taxon>Hansschlegelia</taxon>
    </lineage>
</organism>
<feature type="signal peptide" evidence="1">
    <location>
        <begin position="1"/>
        <end position="19"/>
    </location>
</feature>
<name>A0A4Q0MM18_9HYPH</name>
<protein>
    <submittedName>
        <fullName evidence="2">Uncharacterized protein</fullName>
    </submittedName>
</protein>
<dbReference type="RefSeq" id="WP_128776452.1">
    <property type="nucleotide sequence ID" value="NZ_RYFI01000003.1"/>
</dbReference>
<comment type="caution">
    <text evidence="2">The sequence shown here is derived from an EMBL/GenBank/DDBJ whole genome shotgun (WGS) entry which is preliminary data.</text>
</comment>
<dbReference type="AlphaFoldDB" id="A0A4Q0MM18"/>
<keyword evidence="1" id="KW-0732">Signal</keyword>
<accession>A0A4Q0MM18</accession>
<keyword evidence="3" id="KW-1185">Reference proteome</keyword>
<evidence type="ECO:0000313" key="3">
    <source>
        <dbReference type="Proteomes" id="UP000289708"/>
    </source>
</evidence>
<feature type="chain" id="PRO_5020638720" evidence="1">
    <location>
        <begin position="20"/>
        <end position="344"/>
    </location>
</feature>
<dbReference type="OrthoDB" id="7358072at2"/>
<evidence type="ECO:0000256" key="1">
    <source>
        <dbReference type="SAM" id="SignalP"/>
    </source>
</evidence>